<dbReference type="Pfam" id="PF00723">
    <property type="entry name" value="Glyco_hydro_15"/>
    <property type="match status" value="1"/>
</dbReference>
<proteinExistence type="predicted"/>
<protein>
    <submittedName>
        <fullName evidence="3">Glycosyl hydrolase, glucoamylase</fullName>
    </submittedName>
</protein>
<gene>
    <name evidence="3" type="ORF">CMUST_14985</name>
</gene>
<accession>A0A0G3H1J8</accession>
<dbReference type="OrthoDB" id="3902805at2"/>
<dbReference type="PATRIC" id="fig|571915.4.peg.3216"/>
<dbReference type="GO" id="GO:0005975">
    <property type="term" value="P:carbohydrate metabolic process"/>
    <property type="evidence" value="ECO:0007669"/>
    <property type="project" value="InterPro"/>
</dbReference>
<dbReference type="Pfam" id="PF19291">
    <property type="entry name" value="TREH_N"/>
    <property type="match status" value="1"/>
</dbReference>
<keyword evidence="4" id="KW-1185">Reference proteome</keyword>
<dbReference type="InterPro" id="IPR008928">
    <property type="entry name" value="6-hairpin_glycosidase_sf"/>
</dbReference>
<dbReference type="KEGG" id="cmv:CMUST_14985"/>
<feature type="domain" description="GH15-like" evidence="1">
    <location>
        <begin position="244"/>
        <end position="622"/>
    </location>
</feature>
<feature type="domain" description="Trehalase-like N-terminal" evidence="2">
    <location>
        <begin position="16"/>
        <end position="157"/>
    </location>
</feature>
<dbReference type="STRING" id="571915.CMUST_14985"/>
<sequence>MNPVLDGVARYYEQGESVPLEDYGLLSNHRTVALCSRYGSIDWLCPQVDGEAIFAALVGTSNHGCWRVSLSEPTAIQWEYEKTNSPYPVLRTTWTTETGVAVLRDTLAVAETGASIIIRELVCVEGDVTVQHDLRPRINYGLQCPAWQRHENELDVYEFFNEDGILESTFFGRLPTLVSDIASDFYEEFSLSSGDEQRWELVLTATESDNKKLAATFVEAATDVSASSTASGMAGKWEILLNQSVTALKALCLANGAVLAAPTASLPEDFGGERNWDYRYCWLRDSAFSIEALLIAQSMGLVDATGYARRWRDWLCAVIGEDVDKLRIMYGVRGETNLDERILAHLPGYERSLPVRIGNGAVEQYQADVVGELMLVLAKLREYGIEETPHSWRLQKKLLDYCDANFERRDHGIWEMRGELHYFTHGRVMMWAAFNAGITAVETYPELAEDADVAMWRRRRIELREEIISRGFDEKTGTFLQTYEGQPRSVDASLLQIPQTGFIDASDLLMQRTVTAIEQNLKDIHGDSHGLIYRYRTDPTGTGNLAMDGLSGHEYPFLICNFWLVEQYAAAGRIEDAEKLMDQLASYATDLGFLAEEYDPEHGRLAGNYPQAFSHIGVIRAIAAINKAKTMKK</sequence>
<evidence type="ECO:0000259" key="1">
    <source>
        <dbReference type="Pfam" id="PF00723"/>
    </source>
</evidence>
<dbReference type="AlphaFoldDB" id="A0A0G3H1J8"/>
<dbReference type="InterPro" id="IPR045582">
    <property type="entry name" value="Trehalase-like_N"/>
</dbReference>
<organism evidence="3 4">
    <name type="scientific">Corynebacterium mustelae</name>
    <dbReference type="NCBI Taxonomy" id="571915"/>
    <lineage>
        <taxon>Bacteria</taxon>
        <taxon>Bacillati</taxon>
        <taxon>Actinomycetota</taxon>
        <taxon>Actinomycetes</taxon>
        <taxon>Mycobacteriales</taxon>
        <taxon>Corynebacteriaceae</taxon>
        <taxon>Corynebacterium</taxon>
    </lineage>
</organism>
<dbReference type="RefSeq" id="WP_047263145.1">
    <property type="nucleotide sequence ID" value="NZ_CP011542.1"/>
</dbReference>
<dbReference type="PANTHER" id="PTHR31616:SF0">
    <property type="entry name" value="GLUCAN 1,4-ALPHA-GLUCOSIDASE"/>
    <property type="match status" value="1"/>
</dbReference>
<dbReference type="EMBL" id="CP011542">
    <property type="protein sequence ID" value="AKK07286.1"/>
    <property type="molecule type" value="Genomic_DNA"/>
</dbReference>
<evidence type="ECO:0000313" key="4">
    <source>
        <dbReference type="Proteomes" id="UP000035199"/>
    </source>
</evidence>
<dbReference type="GO" id="GO:0004553">
    <property type="term" value="F:hydrolase activity, hydrolyzing O-glycosyl compounds"/>
    <property type="evidence" value="ECO:0007669"/>
    <property type="project" value="TreeGrafter"/>
</dbReference>
<keyword evidence="3" id="KW-0378">Hydrolase</keyword>
<evidence type="ECO:0000259" key="2">
    <source>
        <dbReference type="Pfam" id="PF19291"/>
    </source>
</evidence>
<name>A0A0G3H1J8_9CORY</name>
<dbReference type="Gene3D" id="1.50.10.10">
    <property type="match status" value="1"/>
</dbReference>
<dbReference type="SUPFAM" id="SSF48208">
    <property type="entry name" value="Six-hairpin glycosidases"/>
    <property type="match status" value="1"/>
</dbReference>
<dbReference type="InterPro" id="IPR011613">
    <property type="entry name" value="GH15-like"/>
</dbReference>
<dbReference type="PANTHER" id="PTHR31616">
    <property type="entry name" value="TREHALASE"/>
    <property type="match status" value="1"/>
</dbReference>
<reference evidence="3 4" key="1">
    <citation type="journal article" date="2015" name="Genome Announc.">
        <title>Complete Genome Sequence of the Type Strain Corynebacterium mustelae DSM 45274, Isolated from Various Tissues of a Male Ferret with Lethal Sepsis.</title>
        <authorList>
            <person name="Ruckert C."/>
            <person name="Eimer J."/>
            <person name="Winkler A."/>
            <person name="Tauch A."/>
        </authorList>
    </citation>
    <scope>NUCLEOTIDE SEQUENCE [LARGE SCALE GENOMIC DNA]</scope>
    <source>
        <strain evidence="3 4">DSM 45274</strain>
    </source>
</reference>
<reference evidence="4" key="2">
    <citation type="submission" date="2015-05" db="EMBL/GenBank/DDBJ databases">
        <title>Complete genome sequence of Corynebacterium mustelae DSM 45274, isolated from various tissues of a male ferret with lethal sepsis.</title>
        <authorList>
            <person name="Ruckert C."/>
            <person name="Albersmeier A."/>
            <person name="Winkler A."/>
            <person name="Tauch A."/>
        </authorList>
    </citation>
    <scope>NUCLEOTIDE SEQUENCE [LARGE SCALE GENOMIC DNA]</scope>
    <source>
        <strain evidence="4">DSM 45274</strain>
    </source>
</reference>
<dbReference type="Proteomes" id="UP000035199">
    <property type="component" value="Chromosome"/>
</dbReference>
<evidence type="ECO:0000313" key="3">
    <source>
        <dbReference type="EMBL" id="AKK07286.1"/>
    </source>
</evidence>
<dbReference type="InterPro" id="IPR012341">
    <property type="entry name" value="6hp_glycosidase-like_sf"/>
</dbReference>